<dbReference type="EC" id="5.2.1.8" evidence="3"/>
<dbReference type="SFLD" id="SFLDS00003">
    <property type="entry name" value="Haloacid_Dehalogenase"/>
    <property type="match status" value="1"/>
</dbReference>
<dbReference type="InterPro" id="IPR029000">
    <property type="entry name" value="Cyclophilin-like_dom_sf"/>
</dbReference>
<sequence>MDAKTKYKAKKIRAVFFDIDDTLRVKDTGYMPESVTAVFNSLKAKGILTGIASGRAMYGIVPEIRDLDPDYFVTINGSYVRDKKCQEIVNQPLAPEITKLYVKWCREIGIEYGFAGKDKPVVSSRCRLIDETMMPVYGMCDVDPDFHLTNDVYHMWTFSEDNDNLALPKELAEQVRLVPWHKHSSDVVQLGISKASGVNSVLEKEQLTPANLLVFGDGPNDMEIFDYAGLKIAMGNAVNELKEKADYVTDKVEEDGIFNALEKLGMVEKELNFPQLNLEAHNGPKATIKTNHGDLVVKLFPEQAPKTVANFIALSKDGYYDGVIFHRIIKDFMIQGGDPTGTGMGGESIYGESFEDEFSEELYNLRGALSMANAGPNTNGSQFFIVQNKNFPYNAKELERGGWPKEIAEVYVNGGTPHLDRRHTVFGQLADEASFEVLDAISAVETDSADKPKEDVVILGVEVVD</sequence>
<name>A0ABV2JGX4_9STRE</name>
<dbReference type="PROSITE" id="PS00170">
    <property type="entry name" value="CSA_PPIASE_1"/>
    <property type="match status" value="1"/>
</dbReference>
<dbReference type="Pfam" id="PF00160">
    <property type="entry name" value="Pro_isomerase"/>
    <property type="match status" value="1"/>
</dbReference>
<evidence type="ECO:0000256" key="3">
    <source>
        <dbReference type="ARBA" id="ARBA00013194"/>
    </source>
</evidence>
<dbReference type="Pfam" id="PF08282">
    <property type="entry name" value="Hydrolase_3"/>
    <property type="match status" value="1"/>
</dbReference>
<keyword evidence="4" id="KW-0697">Rotamase</keyword>
<dbReference type="InterPro" id="IPR023214">
    <property type="entry name" value="HAD_sf"/>
</dbReference>
<comment type="catalytic activity">
    <reaction evidence="1">
        <text>[protein]-peptidylproline (omega=180) = [protein]-peptidylproline (omega=0)</text>
        <dbReference type="Rhea" id="RHEA:16237"/>
        <dbReference type="Rhea" id="RHEA-COMP:10747"/>
        <dbReference type="Rhea" id="RHEA-COMP:10748"/>
        <dbReference type="ChEBI" id="CHEBI:83833"/>
        <dbReference type="ChEBI" id="CHEBI:83834"/>
        <dbReference type="EC" id="5.2.1.8"/>
    </reaction>
</comment>
<keyword evidence="8" id="KW-1185">Reference proteome</keyword>
<keyword evidence="5 7" id="KW-0413">Isomerase</keyword>
<dbReference type="InterPro" id="IPR006379">
    <property type="entry name" value="HAD-SF_hydro_IIB"/>
</dbReference>
<dbReference type="PANTHER" id="PTHR45625">
    <property type="entry name" value="PEPTIDYL-PROLYL CIS-TRANS ISOMERASE-RELATED"/>
    <property type="match status" value="1"/>
</dbReference>
<dbReference type="RefSeq" id="WP_354369738.1">
    <property type="nucleotide sequence ID" value="NZ_JBEPLN010000036.1"/>
</dbReference>
<dbReference type="Proteomes" id="UP001549037">
    <property type="component" value="Unassembled WGS sequence"/>
</dbReference>
<accession>A0ABV2JGX4</accession>
<feature type="domain" description="PPIase cyclophilin-type" evidence="6">
    <location>
        <begin position="290"/>
        <end position="463"/>
    </location>
</feature>
<protein>
    <recommendedName>
        <fullName evidence="3">peptidylprolyl isomerase</fullName>
        <ecNumber evidence="3">5.2.1.8</ecNumber>
    </recommendedName>
</protein>
<evidence type="ECO:0000313" key="8">
    <source>
        <dbReference type="Proteomes" id="UP001549037"/>
    </source>
</evidence>
<dbReference type="InterPro" id="IPR020892">
    <property type="entry name" value="Cyclophilin-type_PPIase_CS"/>
</dbReference>
<evidence type="ECO:0000256" key="1">
    <source>
        <dbReference type="ARBA" id="ARBA00000971"/>
    </source>
</evidence>
<gene>
    <name evidence="7" type="ORF">ABID28_001679</name>
</gene>
<dbReference type="PRINTS" id="PR00153">
    <property type="entry name" value="CSAPPISMRASE"/>
</dbReference>
<organism evidence="7 8">
    <name type="scientific">Streptococcus porcorum</name>
    <dbReference type="NCBI Taxonomy" id="701526"/>
    <lineage>
        <taxon>Bacteria</taxon>
        <taxon>Bacillati</taxon>
        <taxon>Bacillota</taxon>
        <taxon>Bacilli</taxon>
        <taxon>Lactobacillales</taxon>
        <taxon>Streptococcaceae</taxon>
        <taxon>Streptococcus</taxon>
    </lineage>
</organism>
<evidence type="ECO:0000256" key="2">
    <source>
        <dbReference type="ARBA" id="ARBA00002388"/>
    </source>
</evidence>
<reference evidence="7 8" key="1">
    <citation type="submission" date="2024-06" db="EMBL/GenBank/DDBJ databases">
        <title>Genomic Encyclopedia of Type Strains, Phase IV (KMG-IV): sequencing the most valuable type-strain genomes for metagenomic binning, comparative biology and taxonomic classification.</title>
        <authorList>
            <person name="Goeker M."/>
        </authorList>
    </citation>
    <scope>NUCLEOTIDE SEQUENCE [LARGE SCALE GENOMIC DNA]</scope>
    <source>
        <strain evidence="7 8">DSM 28302</strain>
    </source>
</reference>
<dbReference type="InterPro" id="IPR044666">
    <property type="entry name" value="Cyclophilin_A-like"/>
</dbReference>
<comment type="caution">
    <text evidence="7">The sequence shown here is derived from an EMBL/GenBank/DDBJ whole genome shotgun (WGS) entry which is preliminary data.</text>
</comment>
<dbReference type="InterPro" id="IPR036412">
    <property type="entry name" value="HAD-like_sf"/>
</dbReference>
<evidence type="ECO:0000259" key="6">
    <source>
        <dbReference type="PROSITE" id="PS50072"/>
    </source>
</evidence>
<evidence type="ECO:0000256" key="4">
    <source>
        <dbReference type="ARBA" id="ARBA00023110"/>
    </source>
</evidence>
<dbReference type="GO" id="GO:0003755">
    <property type="term" value="F:peptidyl-prolyl cis-trans isomerase activity"/>
    <property type="evidence" value="ECO:0007669"/>
    <property type="project" value="UniProtKB-EC"/>
</dbReference>
<dbReference type="Gene3D" id="2.40.100.10">
    <property type="entry name" value="Cyclophilin-like"/>
    <property type="match status" value="1"/>
</dbReference>
<dbReference type="Gene3D" id="3.40.50.1000">
    <property type="entry name" value="HAD superfamily/HAD-like"/>
    <property type="match status" value="1"/>
</dbReference>
<dbReference type="SUPFAM" id="SSF56784">
    <property type="entry name" value="HAD-like"/>
    <property type="match status" value="1"/>
</dbReference>
<evidence type="ECO:0000256" key="5">
    <source>
        <dbReference type="ARBA" id="ARBA00023235"/>
    </source>
</evidence>
<dbReference type="EMBL" id="JBEPLN010000036">
    <property type="protein sequence ID" value="MET3635017.1"/>
    <property type="molecule type" value="Genomic_DNA"/>
</dbReference>
<dbReference type="SFLD" id="SFLDG01140">
    <property type="entry name" value="C2.B:_Phosphomannomutase_and_P"/>
    <property type="match status" value="1"/>
</dbReference>
<evidence type="ECO:0000313" key="7">
    <source>
        <dbReference type="EMBL" id="MET3635017.1"/>
    </source>
</evidence>
<dbReference type="InterPro" id="IPR002130">
    <property type="entry name" value="Cyclophilin-type_PPIase_dom"/>
</dbReference>
<dbReference type="PROSITE" id="PS50072">
    <property type="entry name" value="CSA_PPIASE_2"/>
    <property type="match status" value="1"/>
</dbReference>
<proteinExistence type="predicted"/>
<dbReference type="PANTHER" id="PTHR45625:SF4">
    <property type="entry name" value="PEPTIDYLPROLYL ISOMERASE DOMAIN AND WD REPEAT-CONTAINING PROTEIN 1"/>
    <property type="match status" value="1"/>
</dbReference>
<dbReference type="InterPro" id="IPR000150">
    <property type="entry name" value="Cof"/>
</dbReference>
<dbReference type="SUPFAM" id="SSF50891">
    <property type="entry name" value="Cyclophilin-like"/>
    <property type="match status" value="1"/>
</dbReference>
<dbReference type="Gene3D" id="3.30.1240.10">
    <property type="match status" value="1"/>
</dbReference>
<dbReference type="NCBIfam" id="TIGR01484">
    <property type="entry name" value="HAD-SF-IIB"/>
    <property type="match status" value="1"/>
</dbReference>
<comment type="function">
    <text evidence="2">PPIases accelerate the folding of proteins. It catalyzes the cis-trans isomerization of proline imidic peptide bonds in oligopeptides.</text>
</comment>
<dbReference type="NCBIfam" id="TIGR00099">
    <property type="entry name" value="Cof-subfamily"/>
    <property type="match status" value="1"/>
</dbReference>